<evidence type="ECO:0008006" key="2">
    <source>
        <dbReference type="Google" id="ProtNLM"/>
    </source>
</evidence>
<evidence type="ECO:0000313" key="1">
    <source>
        <dbReference type="EMBL" id="GAI03045.1"/>
    </source>
</evidence>
<dbReference type="SUPFAM" id="SSF56281">
    <property type="entry name" value="Metallo-hydrolase/oxidoreductase"/>
    <property type="match status" value="1"/>
</dbReference>
<sequence>MTDYMTLKDDTIWHLAHSSFALKLDGRLFIFDYYMSESDRKGQGLAKGFIDPEEIAGEEVYVLNSHSHPDHFNKVVFDWQEAVDDITYIMSSDISEVPL</sequence>
<dbReference type="AlphaFoldDB" id="X1LKX5"/>
<name>X1LKX5_9ZZZZ</name>
<proteinExistence type="predicted"/>
<feature type="non-terminal residue" evidence="1">
    <location>
        <position position="99"/>
    </location>
</feature>
<gene>
    <name evidence="1" type="ORF">S06H3_22874</name>
</gene>
<organism evidence="1">
    <name type="scientific">marine sediment metagenome</name>
    <dbReference type="NCBI Taxonomy" id="412755"/>
    <lineage>
        <taxon>unclassified sequences</taxon>
        <taxon>metagenomes</taxon>
        <taxon>ecological metagenomes</taxon>
    </lineage>
</organism>
<protein>
    <recommendedName>
        <fullName evidence="2">Metallo-beta-lactamase domain-containing protein</fullName>
    </recommendedName>
</protein>
<comment type="caution">
    <text evidence="1">The sequence shown here is derived from an EMBL/GenBank/DDBJ whole genome shotgun (WGS) entry which is preliminary data.</text>
</comment>
<dbReference type="EMBL" id="BARV01012314">
    <property type="protein sequence ID" value="GAI03045.1"/>
    <property type="molecule type" value="Genomic_DNA"/>
</dbReference>
<accession>X1LKX5</accession>
<dbReference type="InterPro" id="IPR036866">
    <property type="entry name" value="RibonucZ/Hydroxyglut_hydro"/>
</dbReference>
<reference evidence="1" key="1">
    <citation type="journal article" date="2014" name="Front. Microbiol.">
        <title>High frequency of phylogenetically diverse reductive dehalogenase-homologous genes in deep subseafloor sedimentary metagenomes.</title>
        <authorList>
            <person name="Kawai M."/>
            <person name="Futagami T."/>
            <person name="Toyoda A."/>
            <person name="Takaki Y."/>
            <person name="Nishi S."/>
            <person name="Hori S."/>
            <person name="Arai W."/>
            <person name="Tsubouchi T."/>
            <person name="Morono Y."/>
            <person name="Uchiyama I."/>
            <person name="Ito T."/>
            <person name="Fujiyama A."/>
            <person name="Inagaki F."/>
            <person name="Takami H."/>
        </authorList>
    </citation>
    <scope>NUCLEOTIDE SEQUENCE</scope>
    <source>
        <strain evidence="1">Expedition CK06-06</strain>
    </source>
</reference>
<dbReference type="Gene3D" id="3.60.15.10">
    <property type="entry name" value="Ribonuclease Z/Hydroxyacylglutathione hydrolase-like"/>
    <property type="match status" value="1"/>
</dbReference>